<proteinExistence type="predicted"/>
<dbReference type="EMBL" id="AWWV01015258">
    <property type="protein sequence ID" value="OMO53219.1"/>
    <property type="molecule type" value="Genomic_DNA"/>
</dbReference>
<feature type="domain" description="RRM" evidence="6">
    <location>
        <begin position="8"/>
        <end position="84"/>
    </location>
</feature>
<feature type="compositionally biased region" description="Basic and acidic residues" evidence="5">
    <location>
        <begin position="318"/>
        <end position="332"/>
    </location>
</feature>
<protein>
    <recommendedName>
        <fullName evidence="6">RRM domain-containing protein</fullName>
    </recommendedName>
</protein>
<dbReference type="PROSITE" id="PS50102">
    <property type="entry name" value="RRM"/>
    <property type="match status" value="1"/>
</dbReference>
<dbReference type="InterPro" id="IPR034138">
    <property type="entry name" value="NOP8_RRM"/>
</dbReference>
<dbReference type="Gramene" id="OMO53219">
    <property type="protein sequence ID" value="OMO53219"/>
    <property type="gene ID" value="CCACVL1_28801"/>
</dbReference>
<keyword evidence="8" id="KW-1185">Reference proteome</keyword>
<keyword evidence="3" id="KW-0539">Nucleus</keyword>
<organism evidence="7 8">
    <name type="scientific">Corchorus capsularis</name>
    <name type="common">Jute</name>
    <dbReference type="NCBI Taxonomy" id="210143"/>
    <lineage>
        <taxon>Eukaryota</taxon>
        <taxon>Viridiplantae</taxon>
        <taxon>Streptophyta</taxon>
        <taxon>Embryophyta</taxon>
        <taxon>Tracheophyta</taxon>
        <taxon>Spermatophyta</taxon>
        <taxon>Magnoliopsida</taxon>
        <taxon>eudicotyledons</taxon>
        <taxon>Gunneridae</taxon>
        <taxon>Pentapetalae</taxon>
        <taxon>rosids</taxon>
        <taxon>malvids</taxon>
        <taxon>Malvales</taxon>
        <taxon>Malvaceae</taxon>
        <taxon>Grewioideae</taxon>
        <taxon>Apeibeae</taxon>
        <taxon>Corchorus</taxon>
    </lineage>
</organism>
<dbReference type="Pfam" id="PF00076">
    <property type="entry name" value="RRM_1"/>
    <property type="match status" value="1"/>
</dbReference>
<dbReference type="InterPro" id="IPR012677">
    <property type="entry name" value="Nucleotide-bd_a/b_plait_sf"/>
</dbReference>
<evidence type="ECO:0000256" key="4">
    <source>
        <dbReference type="PROSITE-ProRule" id="PRU00176"/>
    </source>
</evidence>
<dbReference type="OMA" id="CVWKGGK"/>
<evidence type="ECO:0000259" key="6">
    <source>
        <dbReference type="PROSITE" id="PS50102"/>
    </source>
</evidence>
<dbReference type="AlphaFoldDB" id="A0A1R3G563"/>
<keyword evidence="2 4" id="KW-0694">RNA-binding</keyword>
<dbReference type="STRING" id="210143.A0A1R3G563"/>
<dbReference type="OrthoDB" id="21643at2759"/>
<dbReference type="PANTHER" id="PTHR23099">
    <property type="entry name" value="TRANSCRIPTIONAL REGULATOR"/>
    <property type="match status" value="1"/>
</dbReference>
<dbReference type="PANTHER" id="PTHR23099:SF0">
    <property type="entry name" value="GERM CELL NUCLEAR ACIDIC PROTEIN"/>
    <property type="match status" value="1"/>
</dbReference>
<evidence type="ECO:0000313" key="8">
    <source>
        <dbReference type="Proteomes" id="UP000188268"/>
    </source>
</evidence>
<feature type="region of interest" description="Disordered" evidence="5">
    <location>
        <begin position="94"/>
        <end position="121"/>
    </location>
</feature>
<evidence type="ECO:0000256" key="1">
    <source>
        <dbReference type="ARBA" id="ARBA00004604"/>
    </source>
</evidence>
<comment type="subcellular location">
    <subcellularLocation>
        <location evidence="1">Nucleus</location>
        <location evidence="1">Nucleolus</location>
    </subcellularLocation>
</comment>
<dbReference type="SMART" id="SM00360">
    <property type="entry name" value="RRM"/>
    <property type="match status" value="1"/>
</dbReference>
<gene>
    <name evidence="7" type="ORF">CCACVL1_28801</name>
</gene>
<dbReference type="SUPFAM" id="SSF54928">
    <property type="entry name" value="RNA-binding domain, RBD"/>
    <property type="match status" value="1"/>
</dbReference>
<dbReference type="Gene3D" id="3.30.70.330">
    <property type="match status" value="1"/>
</dbReference>
<dbReference type="GO" id="GO:0003723">
    <property type="term" value="F:RNA binding"/>
    <property type="evidence" value="ECO:0007669"/>
    <property type="project" value="UniProtKB-UniRule"/>
</dbReference>
<feature type="region of interest" description="Disordered" evidence="5">
    <location>
        <begin position="304"/>
        <end position="346"/>
    </location>
</feature>
<evidence type="ECO:0000256" key="2">
    <source>
        <dbReference type="ARBA" id="ARBA00022884"/>
    </source>
</evidence>
<sequence length="697" mass="77166">MAATATRTRIHVGGLGQSVSSDDLRKVFSAAGAVEGLDIVRTKGRSFAYVDILPSSSNSLSKLFSTYNGCVWKGGKLKLEKAKAHYLTRLKREWEDEDEDAKEDDHQALPTSSDNLNKNNKFQVSPNTNIRIFFPRLAKLKSLPLSGTGKHKYSFQRVETPALPMHFCDCEEHSGRFNTVKEKQVQHHHEQVNGAMNEEEVSMMHSIMNKLFERGNIPNTSKVVPAKERDNVIKPIEESVSHEEDEEEVEDDDDLIINVVSKANSRPAMAGSSQPQAVINEEKRISDTQISNDSAIKSAYKVQKANNLHPKKKRRPNINKEQDRHEVKRNSEIDESEADLEENEMDNDNLMINVVSMTNRGMALPGSTKLTKFKSCEMQTCEGESTQNEHNLQKKDPLLNNKSLKSFVAEEKNENEAASAVYAEKGNSQIQPSVSVVSQTMGAESSLKQSSSSYTWSQKSSWRELVGDKSNNAFSISNILQNGDAAIGKQQISDGPKLDNTLDSRSEKLATPNNLEGMLGQTEIVDAVAKAQPNQPNTGSSNSGRGSSWLHKSSWVQLVSDKSNSFSISDILPSGTFIDQENANPINEDVVYNTDGNQINTRKPFKGEPKVNGYTAEGDRNVDILQSIPESSLQTIGGNNGAPIPIVENTRNSEPKKAFSRDTDIGETCSFMRSSTSLKEWVKTKASLKGSRKKKKV</sequence>
<name>A0A1R3G563_COCAP</name>
<evidence type="ECO:0000313" key="7">
    <source>
        <dbReference type="EMBL" id="OMO53219.1"/>
    </source>
</evidence>
<evidence type="ECO:0000256" key="3">
    <source>
        <dbReference type="ARBA" id="ARBA00023242"/>
    </source>
</evidence>
<dbReference type="CDD" id="cd12226">
    <property type="entry name" value="RRM_NOL8"/>
    <property type="match status" value="1"/>
</dbReference>
<feature type="compositionally biased region" description="Polar residues" evidence="5">
    <location>
        <begin position="109"/>
        <end position="121"/>
    </location>
</feature>
<feature type="compositionally biased region" description="Acidic residues" evidence="5">
    <location>
        <begin position="333"/>
        <end position="346"/>
    </location>
</feature>
<dbReference type="Proteomes" id="UP000188268">
    <property type="component" value="Unassembled WGS sequence"/>
</dbReference>
<accession>A0A1R3G563</accession>
<dbReference type="InterPro" id="IPR000504">
    <property type="entry name" value="RRM_dom"/>
</dbReference>
<reference evidence="7 8" key="1">
    <citation type="submission" date="2013-09" db="EMBL/GenBank/DDBJ databases">
        <title>Corchorus capsularis genome sequencing.</title>
        <authorList>
            <person name="Alam M."/>
            <person name="Haque M.S."/>
            <person name="Islam M.S."/>
            <person name="Emdad E.M."/>
            <person name="Islam M.M."/>
            <person name="Ahmed B."/>
            <person name="Halim A."/>
            <person name="Hossen Q.M.M."/>
            <person name="Hossain M.Z."/>
            <person name="Ahmed R."/>
            <person name="Khan M.M."/>
            <person name="Islam R."/>
            <person name="Rashid M.M."/>
            <person name="Khan S.A."/>
            <person name="Rahman M.S."/>
            <person name="Alam M."/>
        </authorList>
    </citation>
    <scope>NUCLEOTIDE SEQUENCE [LARGE SCALE GENOMIC DNA]</scope>
    <source>
        <strain evidence="8">cv. CVL-1</strain>
        <tissue evidence="7">Whole seedling</tissue>
    </source>
</reference>
<dbReference type="GO" id="GO:0005730">
    <property type="term" value="C:nucleolus"/>
    <property type="evidence" value="ECO:0007669"/>
    <property type="project" value="UniProtKB-SubCell"/>
</dbReference>
<evidence type="ECO:0000256" key="5">
    <source>
        <dbReference type="SAM" id="MobiDB-lite"/>
    </source>
</evidence>
<dbReference type="InterPro" id="IPR035979">
    <property type="entry name" value="RBD_domain_sf"/>
</dbReference>
<comment type="caution">
    <text evidence="7">The sequence shown here is derived from an EMBL/GenBank/DDBJ whole genome shotgun (WGS) entry which is preliminary data.</text>
</comment>